<reference evidence="9" key="1">
    <citation type="submission" date="2023-02" db="EMBL/GenBank/DDBJ databases">
        <title>Actinokineospora globicatena NBRC 15670.</title>
        <authorList>
            <person name="Ichikawa N."/>
            <person name="Sato H."/>
            <person name="Tonouchi N."/>
        </authorList>
    </citation>
    <scope>NUCLEOTIDE SEQUENCE</scope>
    <source>
        <strain evidence="9">NBRC 15670</strain>
    </source>
</reference>
<accession>A0A9W6QIF3</accession>
<dbReference type="PANTHER" id="PTHR43806:SF11">
    <property type="entry name" value="CEREVISIN-RELATED"/>
    <property type="match status" value="1"/>
</dbReference>
<dbReference type="Proteomes" id="UP001165042">
    <property type="component" value="Unassembled WGS sequence"/>
</dbReference>
<dbReference type="GO" id="GO:0005615">
    <property type="term" value="C:extracellular space"/>
    <property type="evidence" value="ECO:0007669"/>
    <property type="project" value="TreeGrafter"/>
</dbReference>
<dbReference type="InterPro" id="IPR013783">
    <property type="entry name" value="Ig-like_fold"/>
</dbReference>
<dbReference type="Pfam" id="PF05345">
    <property type="entry name" value="He_PIG"/>
    <property type="match status" value="1"/>
</dbReference>
<dbReference type="PROSITE" id="PS51892">
    <property type="entry name" value="SUBTILASE"/>
    <property type="match status" value="1"/>
</dbReference>
<dbReference type="InterPro" id="IPR036852">
    <property type="entry name" value="Peptidase_S8/S53_dom_sf"/>
</dbReference>
<keyword evidence="4 5" id="KW-0720">Serine protease</keyword>
<dbReference type="PROSITE" id="PS00137">
    <property type="entry name" value="SUBTILASE_HIS"/>
    <property type="match status" value="1"/>
</dbReference>
<feature type="active site" description="Charge relay system" evidence="5">
    <location>
        <position position="275"/>
    </location>
</feature>
<evidence type="ECO:0000259" key="8">
    <source>
        <dbReference type="Pfam" id="PF00082"/>
    </source>
</evidence>
<keyword evidence="10" id="KW-1185">Reference proteome</keyword>
<dbReference type="CDD" id="cd04077">
    <property type="entry name" value="Peptidases_S8_PCSK9_ProteinaseK_like"/>
    <property type="match status" value="1"/>
</dbReference>
<evidence type="ECO:0000256" key="1">
    <source>
        <dbReference type="ARBA" id="ARBA00011073"/>
    </source>
</evidence>
<evidence type="ECO:0000256" key="3">
    <source>
        <dbReference type="ARBA" id="ARBA00022801"/>
    </source>
</evidence>
<dbReference type="Gene3D" id="2.60.40.10">
    <property type="entry name" value="Immunoglobulins"/>
    <property type="match status" value="1"/>
</dbReference>
<dbReference type="InterPro" id="IPR023828">
    <property type="entry name" value="Peptidase_S8_Ser-AS"/>
</dbReference>
<dbReference type="InterPro" id="IPR015500">
    <property type="entry name" value="Peptidase_S8_subtilisin-rel"/>
</dbReference>
<name>A0A9W6QIF3_9PSEU</name>
<feature type="active site" description="Charge relay system" evidence="5">
    <location>
        <position position="90"/>
    </location>
</feature>
<comment type="similarity">
    <text evidence="1 5 6">Belongs to the peptidase S8 family.</text>
</comment>
<feature type="active site" description="Charge relay system" evidence="5">
    <location>
        <position position="122"/>
    </location>
</feature>
<evidence type="ECO:0000256" key="6">
    <source>
        <dbReference type="RuleBase" id="RU003355"/>
    </source>
</evidence>
<keyword evidence="7" id="KW-0732">Signal</keyword>
<dbReference type="GO" id="GO:0016020">
    <property type="term" value="C:membrane"/>
    <property type="evidence" value="ECO:0007669"/>
    <property type="project" value="InterPro"/>
</dbReference>
<keyword evidence="2 5" id="KW-0645">Protease</keyword>
<dbReference type="PROSITE" id="PS00138">
    <property type="entry name" value="SUBTILASE_SER"/>
    <property type="match status" value="1"/>
</dbReference>
<dbReference type="InterPro" id="IPR022398">
    <property type="entry name" value="Peptidase_S8_His-AS"/>
</dbReference>
<dbReference type="InterPro" id="IPR000209">
    <property type="entry name" value="Peptidase_S8/S53_dom"/>
</dbReference>
<dbReference type="EMBL" id="BSSD01000002">
    <property type="protein sequence ID" value="GLW90641.1"/>
    <property type="molecule type" value="Genomic_DNA"/>
</dbReference>
<evidence type="ECO:0000256" key="5">
    <source>
        <dbReference type="PROSITE-ProRule" id="PRU01240"/>
    </source>
</evidence>
<organism evidence="9 10">
    <name type="scientific">Actinokineospora globicatena</name>
    <dbReference type="NCBI Taxonomy" id="103729"/>
    <lineage>
        <taxon>Bacteria</taxon>
        <taxon>Bacillati</taxon>
        <taxon>Actinomycetota</taxon>
        <taxon>Actinomycetes</taxon>
        <taxon>Pseudonocardiales</taxon>
        <taxon>Pseudonocardiaceae</taxon>
        <taxon>Actinokineospora</taxon>
    </lineage>
</organism>
<dbReference type="GO" id="GO:0005975">
    <property type="term" value="P:carbohydrate metabolic process"/>
    <property type="evidence" value="ECO:0007669"/>
    <property type="project" value="UniProtKB-ARBA"/>
</dbReference>
<dbReference type="InterPro" id="IPR023827">
    <property type="entry name" value="Peptidase_S8_Asp-AS"/>
</dbReference>
<feature type="chain" id="PRO_5040722179" description="Peptidase S8/S53 domain-containing protein" evidence="7">
    <location>
        <begin position="25"/>
        <end position="574"/>
    </location>
</feature>
<dbReference type="InterPro" id="IPR050131">
    <property type="entry name" value="Peptidase_S8_subtilisin-like"/>
</dbReference>
<dbReference type="PROSITE" id="PS00136">
    <property type="entry name" value="SUBTILASE_ASP"/>
    <property type="match status" value="1"/>
</dbReference>
<feature type="signal peptide" evidence="7">
    <location>
        <begin position="1"/>
        <end position="24"/>
    </location>
</feature>
<dbReference type="InterPro" id="IPR015919">
    <property type="entry name" value="Cadherin-like_sf"/>
</dbReference>
<comment type="caution">
    <text evidence="9">The sequence shown here is derived from an EMBL/GenBank/DDBJ whole genome shotgun (WGS) entry which is preliminary data.</text>
</comment>
<sequence>MGKALSLAVAVAVGLGGLAPTAAAAPRQARALAADPAVALVQPNKRVRADTTQSYPPSWGLDRIDQRTADLDDAYTYTTTASTVTAYVIDTGIYTAHDDFGGRAVWGTNTTGDGQATDCNGHGSHVAGTIGGTSHGVAKGVKLVAVKVLDCNGEGTVDTVVAGIDWVIAHHTSGPAVANLSLGGDADPVLDAAIRRLIADGITTTVSAGNDSADACLQSPARTAEAITVGSTSEDDARSSFSNTGTCVDLFAPGDGITSAWTGYSSATNTISGTSMAAPHVAGAAALLLAVDPATAPAQVASHIALDATAGKVTDAGTGSPNRLLVVGTGSRPGYPIVSNPGYRAQRTGTPMTIQMTAIGGTAPYTWSATGLPTGTGINAGTGLISGTPTQTLVNSPVSVSAKDKANRVTVSQFRVTVVPPGWTCPSGGQKLVNPGFESGDATWWSSGYYIDQHTGADAPRTGSWAAKVPAFTSMGGHLAQDVRIPQECGWSTLTFWVKVSHEETRDDRDKLNVKVDGKVLATVPGGTAQAGYQQYTVDLSAYAGRSISIWFSGWGDTANVTSFVLDDIAVNAR</sequence>
<dbReference type="AlphaFoldDB" id="A0A9W6QIF3"/>
<dbReference type="PANTHER" id="PTHR43806">
    <property type="entry name" value="PEPTIDASE S8"/>
    <property type="match status" value="1"/>
</dbReference>
<dbReference type="PRINTS" id="PR00723">
    <property type="entry name" value="SUBTILISIN"/>
</dbReference>
<evidence type="ECO:0000313" key="10">
    <source>
        <dbReference type="Proteomes" id="UP001165042"/>
    </source>
</evidence>
<evidence type="ECO:0000256" key="4">
    <source>
        <dbReference type="ARBA" id="ARBA00022825"/>
    </source>
</evidence>
<dbReference type="GO" id="GO:0004252">
    <property type="term" value="F:serine-type endopeptidase activity"/>
    <property type="evidence" value="ECO:0007669"/>
    <property type="project" value="UniProtKB-UniRule"/>
</dbReference>
<dbReference type="GO" id="GO:0006508">
    <property type="term" value="P:proteolysis"/>
    <property type="evidence" value="ECO:0007669"/>
    <property type="project" value="UniProtKB-KW"/>
</dbReference>
<dbReference type="InterPro" id="IPR034193">
    <property type="entry name" value="PCSK9_ProteinaseK-like"/>
</dbReference>
<keyword evidence="3 5" id="KW-0378">Hydrolase</keyword>
<dbReference type="Gene3D" id="3.40.50.200">
    <property type="entry name" value="Peptidase S8/S53 domain"/>
    <property type="match status" value="1"/>
</dbReference>
<evidence type="ECO:0000256" key="7">
    <source>
        <dbReference type="SAM" id="SignalP"/>
    </source>
</evidence>
<dbReference type="RefSeq" id="WP_349497740.1">
    <property type="nucleotide sequence ID" value="NZ_BSSD01000002.1"/>
</dbReference>
<dbReference type="Gene3D" id="2.60.120.260">
    <property type="entry name" value="Galactose-binding domain-like"/>
    <property type="match status" value="1"/>
</dbReference>
<protein>
    <recommendedName>
        <fullName evidence="8">Peptidase S8/S53 domain-containing protein</fullName>
    </recommendedName>
</protein>
<dbReference type="Pfam" id="PF00082">
    <property type="entry name" value="Peptidase_S8"/>
    <property type="match status" value="1"/>
</dbReference>
<evidence type="ECO:0000256" key="2">
    <source>
        <dbReference type="ARBA" id="ARBA00022670"/>
    </source>
</evidence>
<dbReference type="SUPFAM" id="SSF49313">
    <property type="entry name" value="Cadherin-like"/>
    <property type="match status" value="1"/>
</dbReference>
<evidence type="ECO:0000313" key="9">
    <source>
        <dbReference type="EMBL" id="GLW90641.1"/>
    </source>
</evidence>
<gene>
    <name evidence="9" type="ORF">Aglo03_14570</name>
</gene>
<feature type="domain" description="Peptidase S8/S53" evidence="8">
    <location>
        <begin position="88"/>
        <end position="315"/>
    </location>
</feature>
<dbReference type="SUPFAM" id="SSF52743">
    <property type="entry name" value="Subtilisin-like"/>
    <property type="match status" value="1"/>
</dbReference>
<dbReference type="FunFam" id="3.40.50.200:FF:000014">
    <property type="entry name" value="Proteinase K"/>
    <property type="match status" value="1"/>
</dbReference>
<proteinExistence type="inferred from homology"/>
<dbReference type="GO" id="GO:0005509">
    <property type="term" value="F:calcium ion binding"/>
    <property type="evidence" value="ECO:0007669"/>
    <property type="project" value="InterPro"/>
</dbReference>